<protein>
    <submittedName>
        <fullName evidence="8">Tetraspanin</fullName>
    </submittedName>
</protein>
<feature type="transmembrane region" description="Helical" evidence="5">
    <location>
        <begin position="42"/>
        <end position="60"/>
    </location>
</feature>
<evidence type="ECO:0000313" key="8">
    <source>
        <dbReference type="WBParaSite" id="TASK_0000912201-mRNA-1"/>
    </source>
</evidence>
<gene>
    <name evidence="6" type="ORF">TASK_LOCUS9123</name>
</gene>
<dbReference type="EMBL" id="UYRS01018994">
    <property type="protein sequence ID" value="VDK41922.1"/>
    <property type="molecule type" value="Genomic_DNA"/>
</dbReference>
<dbReference type="PRINTS" id="PR00259">
    <property type="entry name" value="TMFOUR"/>
</dbReference>
<feature type="transmembrane region" description="Helical" evidence="5">
    <location>
        <begin position="114"/>
        <end position="135"/>
    </location>
</feature>
<evidence type="ECO:0000256" key="5">
    <source>
        <dbReference type="SAM" id="Phobius"/>
    </source>
</evidence>
<name>A0A0R3WE90_TAEAS</name>
<evidence type="ECO:0000256" key="1">
    <source>
        <dbReference type="ARBA" id="ARBA00004141"/>
    </source>
</evidence>
<evidence type="ECO:0000256" key="3">
    <source>
        <dbReference type="ARBA" id="ARBA00022989"/>
    </source>
</evidence>
<evidence type="ECO:0000256" key="4">
    <source>
        <dbReference type="ARBA" id="ARBA00023136"/>
    </source>
</evidence>
<keyword evidence="2 5" id="KW-0812">Transmembrane</keyword>
<dbReference type="Pfam" id="PF00335">
    <property type="entry name" value="Tetraspanin"/>
    <property type="match status" value="1"/>
</dbReference>
<keyword evidence="7" id="KW-1185">Reference proteome</keyword>
<dbReference type="InterPro" id="IPR008952">
    <property type="entry name" value="Tetraspanin_EC2_sf"/>
</dbReference>
<organism evidence="8">
    <name type="scientific">Taenia asiatica</name>
    <name type="common">Asian tapeworm</name>
    <dbReference type="NCBI Taxonomy" id="60517"/>
    <lineage>
        <taxon>Eukaryota</taxon>
        <taxon>Metazoa</taxon>
        <taxon>Spiralia</taxon>
        <taxon>Lophotrochozoa</taxon>
        <taxon>Platyhelminthes</taxon>
        <taxon>Cestoda</taxon>
        <taxon>Eucestoda</taxon>
        <taxon>Cyclophyllidea</taxon>
        <taxon>Taeniidae</taxon>
        <taxon>Taenia</taxon>
    </lineage>
</organism>
<dbReference type="SUPFAM" id="SSF48652">
    <property type="entry name" value="Tetraspanin"/>
    <property type="match status" value="1"/>
</dbReference>
<evidence type="ECO:0000313" key="6">
    <source>
        <dbReference type="EMBL" id="VDK41922.1"/>
    </source>
</evidence>
<dbReference type="GO" id="GO:0005886">
    <property type="term" value="C:plasma membrane"/>
    <property type="evidence" value="ECO:0007669"/>
    <property type="project" value="TreeGrafter"/>
</dbReference>
<reference evidence="8" key="1">
    <citation type="submission" date="2017-02" db="UniProtKB">
        <authorList>
            <consortium name="WormBaseParasite"/>
        </authorList>
    </citation>
    <scope>IDENTIFICATION</scope>
</reference>
<keyword evidence="4 5" id="KW-0472">Membrane</keyword>
<dbReference type="PANTHER" id="PTHR19282">
    <property type="entry name" value="TETRASPANIN"/>
    <property type="match status" value="1"/>
</dbReference>
<dbReference type="Gene3D" id="1.10.1450.10">
    <property type="entry name" value="Tetraspanin"/>
    <property type="match status" value="1"/>
</dbReference>
<sequence>MGWRHSRKCQIYLLYNINILLMCRSSHNDNFCFALYHFLNSWYSTLQLIGLAIVGISIIFPMEPEVQAIFDAAEISYVTHILTIVLICVGSATVAVAIFGFCGTYRESACLISTYCTCLAVVVCVEFAIGVLSILHQEEAEEKVTRALKAFIDDWFTESTDPGSEAQKTVNREVLQSFLECCGRRGRVDYGDTSLPLSCCPPPTDVCDAAAYSVGCYERATTAVNSGLRGFTGVVLAIASSEVIGLLLSLLFYFTVIRHDSGSKYVVVPQK</sequence>
<feature type="transmembrane region" description="Helical" evidence="5">
    <location>
        <begin position="80"/>
        <end position="102"/>
    </location>
</feature>
<dbReference type="STRING" id="60517.A0A0R3WE90"/>
<dbReference type="CDD" id="cd03127">
    <property type="entry name" value="tetraspanin_LEL"/>
    <property type="match status" value="1"/>
</dbReference>
<dbReference type="AlphaFoldDB" id="A0A0R3WE90"/>
<proteinExistence type="predicted"/>
<comment type="subcellular location">
    <subcellularLocation>
        <location evidence="1">Membrane</location>
        <topology evidence="1">Multi-pass membrane protein</topology>
    </subcellularLocation>
</comment>
<evidence type="ECO:0000313" key="7">
    <source>
        <dbReference type="Proteomes" id="UP000282613"/>
    </source>
</evidence>
<dbReference type="Proteomes" id="UP000282613">
    <property type="component" value="Unassembled WGS sequence"/>
</dbReference>
<dbReference type="InterPro" id="IPR018499">
    <property type="entry name" value="Tetraspanin/Peripherin"/>
</dbReference>
<dbReference type="PANTHER" id="PTHR19282:SF544">
    <property type="entry name" value="TETRASPANIN"/>
    <property type="match status" value="1"/>
</dbReference>
<keyword evidence="3 5" id="KW-1133">Transmembrane helix</keyword>
<feature type="transmembrane region" description="Helical" evidence="5">
    <location>
        <begin position="231"/>
        <end position="254"/>
    </location>
</feature>
<accession>A0A0R3WE90</accession>
<dbReference type="OrthoDB" id="432835at2759"/>
<dbReference type="WBParaSite" id="TASK_0000912201-mRNA-1">
    <property type="protein sequence ID" value="TASK_0000912201-mRNA-1"/>
    <property type="gene ID" value="TASK_0000912201"/>
</dbReference>
<reference evidence="6 7" key="2">
    <citation type="submission" date="2018-11" db="EMBL/GenBank/DDBJ databases">
        <authorList>
            <consortium name="Pathogen Informatics"/>
        </authorList>
    </citation>
    <scope>NUCLEOTIDE SEQUENCE [LARGE SCALE GENOMIC DNA]</scope>
</reference>
<evidence type="ECO:0000256" key="2">
    <source>
        <dbReference type="ARBA" id="ARBA00022692"/>
    </source>
</evidence>